<keyword evidence="3" id="KW-1185">Reference proteome</keyword>
<dbReference type="SUPFAM" id="SSF56601">
    <property type="entry name" value="beta-lactamase/transpeptidase-like"/>
    <property type="match status" value="1"/>
</dbReference>
<reference evidence="2 3" key="1">
    <citation type="journal article" date="2015" name="Stand. Genomic Sci.">
        <title>Genomic Encyclopedia of Bacterial and Archaeal Type Strains, Phase III: the genomes of soil and plant-associated and newly described type strains.</title>
        <authorList>
            <person name="Whitman W.B."/>
            <person name="Woyke T."/>
            <person name="Klenk H.P."/>
            <person name="Zhou Y."/>
            <person name="Lilburn T.G."/>
            <person name="Beck B.J."/>
            <person name="De Vos P."/>
            <person name="Vandamme P."/>
            <person name="Eisen J.A."/>
            <person name="Garrity G."/>
            <person name="Hugenholtz P."/>
            <person name="Kyrpides N.C."/>
        </authorList>
    </citation>
    <scope>NUCLEOTIDE SEQUENCE [LARGE SCALE GENOMIC DNA]</scope>
    <source>
        <strain evidence="2 3">CV53</strain>
    </source>
</reference>
<dbReference type="InterPro" id="IPR050789">
    <property type="entry name" value="Diverse_Enzym_Activities"/>
</dbReference>
<evidence type="ECO:0000313" key="2">
    <source>
        <dbReference type="EMBL" id="TCN25415.1"/>
    </source>
</evidence>
<evidence type="ECO:0000313" key="3">
    <source>
        <dbReference type="Proteomes" id="UP000295689"/>
    </source>
</evidence>
<dbReference type="InterPro" id="IPR012338">
    <property type="entry name" value="Beta-lactam/transpept-like"/>
</dbReference>
<sequence length="387" mass="43473">MELTHKLRPLLKSFVEKGPAGCACSVFHQGKQVFEDYIGYADLETEKPISQDTIYRIYSNTKVVTCVAALMLYERGLFLLNDPLEEYLPEFKTPQVYRTSESGEIYTSAASGSIKIRDLFMMTSGLTYGGEGNETERHVSRAMERLNRDGQADQMDNRMLAKLLSEIPLAFDPGTRWQYGLSHDVLGALIEVLSGKTFGQFLKDEIFDPLEMKDTFFKIPEAKKDRLCTLYDRKENGDLTPNTSMDRSYHPDNLLESGGAGLLSTLGDYSRFAHMLASGGELDGVRILGRKTIELMSANHLQPELLSDYNWEYLKGYGYGLGVRTMMNPALGGINSSIGEFGWSGLAGTWVTIDPKEQLSAVYMQQMFPNFEAYHQPRLRSVIYGAL</sequence>
<dbReference type="PANTHER" id="PTHR43283">
    <property type="entry name" value="BETA-LACTAMASE-RELATED"/>
    <property type="match status" value="1"/>
</dbReference>
<dbReference type="AlphaFoldDB" id="A0A4R2BFZ3"/>
<dbReference type="PANTHER" id="PTHR43283:SF3">
    <property type="entry name" value="BETA-LACTAMASE FAMILY PROTEIN (AFU_ORTHOLOGUE AFUA_5G07500)"/>
    <property type="match status" value="1"/>
</dbReference>
<dbReference type="EMBL" id="SLVV01000005">
    <property type="protein sequence ID" value="TCN25415.1"/>
    <property type="molecule type" value="Genomic_DNA"/>
</dbReference>
<evidence type="ECO:0000259" key="1">
    <source>
        <dbReference type="Pfam" id="PF00144"/>
    </source>
</evidence>
<gene>
    <name evidence="2" type="ORF">EV146_10571</name>
</gene>
<dbReference type="Gene3D" id="3.40.710.10">
    <property type="entry name" value="DD-peptidase/beta-lactamase superfamily"/>
    <property type="match status" value="1"/>
</dbReference>
<dbReference type="RefSeq" id="WP_132005083.1">
    <property type="nucleotide sequence ID" value="NZ_JABUHM010000003.1"/>
</dbReference>
<comment type="caution">
    <text evidence="2">The sequence shown here is derived from an EMBL/GenBank/DDBJ whole genome shotgun (WGS) entry which is preliminary data.</text>
</comment>
<name>A0A4R2BFZ3_9BACI</name>
<dbReference type="InterPro" id="IPR001466">
    <property type="entry name" value="Beta-lactam-related"/>
</dbReference>
<accession>A0A4R2BFZ3</accession>
<organism evidence="2 3">
    <name type="scientific">Mesobacillus foraminis</name>
    <dbReference type="NCBI Taxonomy" id="279826"/>
    <lineage>
        <taxon>Bacteria</taxon>
        <taxon>Bacillati</taxon>
        <taxon>Bacillota</taxon>
        <taxon>Bacilli</taxon>
        <taxon>Bacillales</taxon>
        <taxon>Bacillaceae</taxon>
        <taxon>Mesobacillus</taxon>
    </lineage>
</organism>
<dbReference type="Proteomes" id="UP000295689">
    <property type="component" value="Unassembled WGS sequence"/>
</dbReference>
<feature type="domain" description="Beta-lactamase-related" evidence="1">
    <location>
        <begin position="16"/>
        <end position="372"/>
    </location>
</feature>
<protein>
    <submittedName>
        <fullName evidence="2">CubicO group peptidase (Beta-lactamase class C family)</fullName>
    </submittedName>
</protein>
<proteinExistence type="predicted"/>
<dbReference type="Pfam" id="PF00144">
    <property type="entry name" value="Beta-lactamase"/>
    <property type="match status" value="1"/>
</dbReference>